<dbReference type="PATRIC" id="fig|230361.4.peg.890"/>
<gene>
    <name evidence="2" type="ORF">sm9_0865</name>
</gene>
<name>A0A0U3E6S8_9EURY</name>
<dbReference type="EMBL" id="CP011266">
    <property type="protein sequence ID" value="ALT68656.1"/>
    <property type="molecule type" value="Genomic_DNA"/>
</dbReference>
<sequence length="49" mass="5726">MLFFNIGCILTATILVFSVKKALINYFNLLLIIFLTKKYILYIGHIIFN</sequence>
<reference evidence="2 3" key="1">
    <citation type="submission" date="2015-04" db="EMBL/GenBank/DDBJ databases">
        <title>The complete genome sequence of the rumen methanogen Methanobrevibacter millerae SM9.</title>
        <authorList>
            <person name="Leahy S.C."/>
            <person name="Kelly W.J."/>
            <person name="Pacheco D.M."/>
            <person name="Li D."/>
            <person name="Altermann E."/>
            <person name="Attwood G.T."/>
        </authorList>
    </citation>
    <scope>NUCLEOTIDE SEQUENCE [LARGE SCALE GENOMIC DNA]</scope>
    <source>
        <strain evidence="2 3">SM9</strain>
    </source>
</reference>
<keyword evidence="1" id="KW-0812">Transmembrane</keyword>
<keyword evidence="1" id="KW-0472">Membrane</keyword>
<proteinExistence type="predicted"/>
<evidence type="ECO:0000313" key="3">
    <source>
        <dbReference type="Proteomes" id="UP000067738"/>
    </source>
</evidence>
<dbReference type="KEGG" id="mmil:sm9_0865"/>
<dbReference type="AlphaFoldDB" id="A0A0U3E6S8"/>
<evidence type="ECO:0000256" key="1">
    <source>
        <dbReference type="SAM" id="Phobius"/>
    </source>
</evidence>
<dbReference type="Proteomes" id="UP000067738">
    <property type="component" value="Chromosome"/>
</dbReference>
<keyword evidence="1" id="KW-1133">Transmembrane helix</keyword>
<protein>
    <submittedName>
        <fullName evidence="2">Uncharacterized protein</fullName>
    </submittedName>
</protein>
<evidence type="ECO:0000313" key="2">
    <source>
        <dbReference type="EMBL" id="ALT68656.1"/>
    </source>
</evidence>
<keyword evidence="3" id="KW-1185">Reference proteome</keyword>
<accession>A0A0U3E6S8</accession>
<organism evidence="2 3">
    <name type="scientific">Methanobrevibacter millerae</name>
    <dbReference type="NCBI Taxonomy" id="230361"/>
    <lineage>
        <taxon>Archaea</taxon>
        <taxon>Methanobacteriati</taxon>
        <taxon>Methanobacteriota</taxon>
        <taxon>Methanomada group</taxon>
        <taxon>Methanobacteria</taxon>
        <taxon>Methanobacteriales</taxon>
        <taxon>Methanobacteriaceae</taxon>
        <taxon>Methanobrevibacter</taxon>
    </lineage>
</organism>
<feature type="transmembrane region" description="Helical" evidence="1">
    <location>
        <begin position="28"/>
        <end position="48"/>
    </location>
</feature>